<dbReference type="NCBIfam" id="TIGR00362">
    <property type="entry name" value="DnaA"/>
    <property type="match status" value="1"/>
</dbReference>
<dbReference type="InterPro" id="IPR038454">
    <property type="entry name" value="DnaA_N_sf"/>
</dbReference>
<evidence type="ECO:0000256" key="6">
    <source>
        <dbReference type="ARBA" id="ARBA00023121"/>
    </source>
</evidence>
<dbReference type="InterPro" id="IPR018312">
    <property type="entry name" value="Chromosome_initiator_DnaA_CS"/>
</dbReference>
<comment type="caution">
    <text evidence="14">The sequence shown here is derived from an EMBL/GenBank/DDBJ whole genome shotgun (WGS) entry which is preliminary data.</text>
</comment>
<dbReference type="Pfam" id="PF00308">
    <property type="entry name" value="Bac_DnaA"/>
    <property type="match status" value="1"/>
</dbReference>
<evidence type="ECO:0000256" key="2">
    <source>
        <dbReference type="ARBA" id="ARBA00022490"/>
    </source>
</evidence>
<dbReference type="Pfam" id="PF08299">
    <property type="entry name" value="Bac_DnaA_C"/>
    <property type="match status" value="1"/>
</dbReference>
<dbReference type="SUPFAM" id="SSF52540">
    <property type="entry name" value="P-loop containing nucleoside triphosphate hydrolases"/>
    <property type="match status" value="1"/>
</dbReference>
<accession>A0A9D1K3X9</accession>
<dbReference type="InterPro" id="IPR024633">
    <property type="entry name" value="DnaA_N_dom"/>
</dbReference>
<evidence type="ECO:0000256" key="8">
    <source>
        <dbReference type="HAMAP-Rule" id="MF_00377"/>
    </source>
</evidence>
<evidence type="ECO:0000313" key="14">
    <source>
        <dbReference type="EMBL" id="HIS83257.1"/>
    </source>
</evidence>
<dbReference type="InterPro" id="IPR010921">
    <property type="entry name" value="Trp_repressor/repl_initiator"/>
</dbReference>
<dbReference type="Gene3D" id="1.10.8.60">
    <property type="match status" value="1"/>
</dbReference>
<keyword evidence="4 8" id="KW-0547">Nucleotide-binding</keyword>
<reference evidence="14" key="1">
    <citation type="submission" date="2020-10" db="EMBL/GenBank/DDBJ databases">
        <authorList>
            <person name="Gilroy R."/>
        </authorList>
    </citation>
    <scope>NUCLEOTIDE SEQUENCE</scope>
    <source>
        <strain evidence="14">CHK152-2994</strain>
    </source>
</reference>
<dbReference type="FunFam" id="3.40.50.300:FF:000668">
    <property type="entry name" value="Chromosomal replication initiator protein DnaA"/>
    <property type="match status" value="1"/>
</dbReference>
<feature type="binding site" evidence="8">
    <location>
        <position position="173"/>
    </location>
    <ligand>
        <name>ATP</name>
        <dbReference type="ChEBI" id="CHEBI:30616"/>
    </ligand>
</feature>
<feature type="binding site" evidence="8">
    <location>
        <position position="175"/>
    </location>
    <ligand>
        <name>ATP</name>
        <dbReference type="ChEBI" id="CHEBI:30616"/>
    </ligand>
</feature>
<keyword evidence="7 8" id="KW-0238">DNA-binding</keyword>
<keyword evidence="6 8" id="KW-0446">Lipid-binding</keyword>
<dbReference type="CDD" id="cd06571">
    <property type="entry name" value="Bac_DnaA_C"/>
    <property type="match status" value="1"/>
</dbReference>
<evidence type="ECO:0000256" key="5">
    <source>
        <dbReference type="ARBA" id="ARBA00022840"/>
    </source>
</evidence>
<dbReference type="EMBL" id="DVJO01000146">
    <property type="protein sequence ID" value="HIS83257.1"/>
    <property type="molecule type" value="Genomic_DNA"/>
</dbReference>
<dbReference type="CDD" id="cd00009">
    <property type="entry name" value="AAA"/>
    <property type="match status" value="1"/>
</dbReference>
<comment type="function">
    <text evidence="8 10">Plays an essential role in the initiation and regulation of chromosomal replication. ATP-DnaA binds to the origin of replication (oriC) to initiate formation of the DNA replication initiation complex once per cell cycle. Binds the DnaA box (a 9 base pair repeat at the origin) and separates the double-stranded (ds)DNA. Forms a right-handed helical filament on oriC DNA; dsDNA binds to the exterior of the filament while single-stranded (ss)DNA is stabiized in the filament's interior. The ATP-DnaA-oriC complex binds and stabilizes one strand of the AT-rich DNA unwinding element (DUE), permitting loading of DNA polymerase. After initiation quickly degrades to an ADP-DnaA complex that is not apt for DNA replication. Binds acidic phospholipids.</text>
</comment>
<name>A0A9D1K3X9_9BACT</name>
<dbReference type="InterPro" id="IPR027417">
    <property type="entry name" value="P-loop_NTPase"/>
</dbReference>
<feature type="binding site" evidence="8">
    <location>
        <position position="171"/>
    </location>
    <ligand>
        <name>ATP</name>
        <dbReference type="ChEBI" id="CHEBI:30616"/>
    </ligand>
</feature>
<evidence type="ECO:0000259" key="12">
    <source>
        <dbReference type="SMART" id="SM00382"/>
    </source>
</evidence>
<sequence length="465" mass="54114">MDILEVKKIWSEIKVELRDVIPAHAFYSWFDSIEPVGFDNNIFSLITVHQLAPQIVRQNYFKQISEALKKHFGHDVDFDIQYDAAFAEKYIKEKKKESAKPKSIHADEDEEQKKVLDNLAKMQSFSNLNLKYKFENYVVGENNRFAHAVAMAVAKNPAKKYNPLFIYGASGLGKTHLMQAIGHYIIFNKPKLRVRYIKTEDYFNEVIKNIQCNDRISRMEKFRQKYRNIDVLLIDDIQFLESKKATMEEIFHTFDSLHNNNKQIVITSDRQPKDIPTLPERLRTRFEMGIMVDITPPDFETRVAILKNLGEQVGMDIPFEVYEYIANNFVSNVRELEGAFNKVSAFADIEGIPLTLEFTKKVLNCEASRKELTIETVAKTVAEYYGVSVDDFKSSSRNQKVSGSRHVAVYLTRELTEKSFESIAEFFNKKHTTMLYSYEKIKDELKVNKELDRTISDLKIKLKEL</sequence>
<dbReference type="GO" id="GO:0005886">
    <property type="term" value="C:plasma membrane"/>
    <property type="evidence" value="ECO:0007669"/>
    <property type="project" value="TreeGrafter"/>
</dbReference>
<feature type="region of interest" description="Domain I, interacts with DnaA modulators" evidence="8">
    <location>
        <begin position="1"/>
        <end position="99"/>
    </location>
</feature>
<dbReference type="Gene3D" id="3.30.300.180">
    <property type="match status" value="1"/>
</dbReference>
<feature type="domain" description="AAA+ ATPase" evidence="12">
    <location>
        <begin position="160"/>
        <end position="292"/>
    </location>
</feature>
<dbReference type="InterPro" id="IPR001957">
    <property type="entry name" value="Chromosome_initiator_DnaA"/>
</dbReference>
<comment type="domain">
    <text evidence="8">Domain I is involved in oligomerization and binding regulators, domain II is flexibile and of varying length in different bacteria, domain III forms the AAA+ region, while domain IV binds dsDNA.</text>
</comment>
<dbReference type="GO" id="GO:0006270">
    <property type="term" value="P:DNA replication initiation"/>
    <property type="evidence" value="ECO:0007669"/>
    <property type="project" value="UniProtKB-UniRule"/>
</dbReference>
<dbReference type="PANTHER" id="PTHR30050:SF2">
    <property type="entry name" value="CHROMOSOMAL REPLICATION INITIATOR PROTEIN DNAA"/>
    <property type="match status" value="1"/>
</dbReference>
<dbReference type="SUPFAM" id="SSF48295">
    <property type="entry name" value="TrpR-like"/>
    <property type="match status" value="1"/>
</dbReference>
<dbReference type="InterPro" id="IPR020591">
    <property type="entry name" value="Chromosome_initiator_DnaA-like"/>
</dbReference>
<dbReference type="GO" id="GO:0005737">
    <property type="term" value="C:cytoplasm"/>
    <property type="evidence" value="ECO:0007669"/>
    <property type="project" value="UniProtKB-SubCell"/>
</dbReference>
<dbReference type="HAMAP" id="MF_00377">
    <property type="entry name" value="DnaA_bact"/>
    <property type="match status" value="1"/>
</dbReference>
<dbReference type="SMART" id="SM00382">
    <property type="entry name" value="AAA"/>
    <property type="match status" value="1"/>
</dbReference>
<evidence type="ECO:0000256" key="10">
    <source>
        <dbReference type="RuleBase" id="RU000577"/>
    </source>
</evidence>
<dbReference type="InterPro" id="IPR013159">
    <property type="entry name" value="DnaA_C"/>
</dbReference>
<dbReference type="InterPro" id="IPR003593">
    <property type="entry name" value="AAA+_ATPase"/>
</dbReference>
<feature type="domain" description="Chromosomal replication initiator DnaA C-terminal" evidence="13">
    <location>
        <begin position="373"/>
        <end position="441"/>
    </location>
</feature>
<organism evidence="14 15">
    <name type="scientific">Candidatus Scatenecus faecavium</name>
    <dbReference type="NCBI Taxonomy" id="2840915"/>
    <lineage>
        <taxon>Bacteria</taxon>
        <taxon>Candidatus Scatenecus</taxon>
    </lineage>
</organism>
<feature type="binding site" evidence="8">
    <location>
        <position position="174"/>
    </location>
    <ligand>
        <name>ATP</name>
        <dbReference type="ChEBI" id="CHEBI:30616"/>
    </ligand>
</feature>
<evidence type="ECO:0000256" key="9">
    <source>
        <dbReference type="NCBIfam" id="TIGR00362"/>
    </source>
</evidence>
<protein>
    <recommendedName>
        <fullName evidence="8 9">Chromosomal replication initiator protein DnaA</fullName>
    </recommendedName>
</protein>
<evidence type="ECO:0000256" key="4">
    <source>
        <dbReference type="ARBA" id="ARBA00022741"/>
    </source>
</evidence>
<dbReference type="Gene3D" id="3.40.50.300">
    <property type="entry name" value="P-loop containing nucleotide triphosphate hydrolases"/>
    <property type="match status" value="1"/>
</dbReference>
<dbReference type="InterPro" id="IPR013317">
    <property type="entry name" value="DnaA_dom"/>
</dbReference>
<dbReference type="PANTHER" id="PTHR30050">
    <property type="entry name" value="CHROMOSOMAL REPLICATION INITIATOR PROTEIN DNAA"/>
    <property type="match status" value="1"/>
</dbReference>
<dbReference type="GO" id="GO:0008289">
    <property type="term" value="F:lipid binding"/>
    <property type="evidence" value="ECO:0007669"/>
    <property type="project" value="UniProtKB-KW"/>
</dbReference>
<evidence type="ECO:0000256" key="11">
    <source>
        <dbReference type="RuleBase" id="RU004227"/>
    </source>
</evidence>
<keyword evidence="3 8" id="KW-0235">DNA replication</keyword>
<dbReference type="PRINTS" id="PR00051">
    <property type="entry name" value="DNAA"/>
</dbReference>
<evidence type="ECO:0000256" key="3">
    <source>
        <dbReference type="ARBA" id="ARBA00022705"/>
    </source>
</evidence>
<dbReference type="Proteomes" id="UP000824139">
    <property type="component" value="Unassembled WGS sequence"/>
</dbReference>
<comment type="caution">
    <text evidence="8">Lacks conserved residue(s) required for the propagation of feature annotation.</text>
</comment>
<feature type="region of interest" description="Domain IV, binds dsDNA" evidence="8">
    <location>
        <begin position="348"/>
        <end position="465"/>
    </location>
</feature>
<dbReference type="GO" id="GO:0005524">
    <property type="term" value="F:ATP binding"/>
    <property type="evidence" value="ECO:0007669"/>
    <property type="project" value="UniProtKB-UniRule"/>
</dbReference>
<dbReference type="PROSITE" id="PS01008">
    <property type="entry name" value="DNAA"/>
    <property type="match status" value="1"/>
</dbReference>
<dbReference type="GO" id="GO:0006275">
    <property type="term" value="P:regulation of DNA replication"/>
    <property type="evidence" value="ECO:0007669"/>
    <property type="project" value="UniProtKB-UniRule"/>
</dbReference>
<evidence type="ECO:0000256" key="7">
    <source>
        <dbReference type="ARBA" id="ARBA00023125"/>
    </source>
</evidence>
<comment type="subunit">
    <text evidence="8">Oligomerizes as a right-handed, spiral filament on DNA at oriC.</text>
</comment>
<reference evidence="14" key="2">
    <citation type="journal article" date="2021" name="PeerJ">
        <title>Extensive microbial diversity within the chicken gut microbiome revealed by metagenomics and culture.</title>
        <authorList>
            <person name="Gilroy R."/>
            <person name="Ravi A."/>
            <person name="Getino M."/>
            <person name="Pursley I."/>
            <person name="Horton D.L."/>
            <person name="Alikhan N.F."/>
            <person name="Baker D."/>
            <person name="Gharbi K."/>
            <person name="Hall N."/>
            <person name="Watson M."/>
            <person name="Adriaenssens E.M."/>
            <person name="Foster-Nyarko E."/>
            <person name="Jarju S."/>
            <person name="Secka A."/>
            <person name="Antonio M."/>
            <person name="Oren A."/>
            <person name="Chaudhuri R.R."/>
            <person name="La Ragione R."/>
            <person name="Hildebrand F."/>
            <person name="Pallen M.J."/>
        </authorList>
    </citation>
    <scope>NUCLEOTIDE SEQUENCE</scope>
    <source>
        <strain evidence="14">CHK152-2994</strain>
    </source>
</reference>
<evidence type="ECO:0000313" key="15">
    <source>
        <dbReference type="Proteomes" id="UP000824139"/>
    </source>
</evidence>
<comment type="subcellular location">
    <subcellularLocation>
        <location evidence="8">Cytoplasm</location>
    </subcellularLocation>
</comment>
<dbReference type="AlphaFoldDB" id="A0A9D1K3X9"/>
<evidence type="ECO:0000256" key="1">
    <source>
        <dbReference type="ARBA" id="ARBA00006583"/>
    </source>
</evidence>
<keyword evidence="2 8" id="KW-0963">Cytoplasm</keyword>
<evidence type="ECO:0000259" key="13">
    <source>
        <dbReference type="SMART" id="SM00760"/>
    </source>
</evidence>
<gene>
    <name evidence="8 14" type="primary">dnaA</name>
    <name evidence="14" type="ORF">IAD41_06615</name>
</gene>
<dbReference type="Pfam" id="PF11638">
    <property type="entry name" value="DnaA_N"/>
    <property type="match status" value="1"/>
</dbReference>
<dbReference type="SMART" id="SM00760">
    <property type="entry name" value="Bac_DnaA_C"/>
    <property type="match status" value="1"/>
</dbReference>
<proteinExistence type="inferred from homology"/>
<dbReference type="GO" id="GO:0003688">
    <property type="term" value="F:DNA replication origin binding"/>
    <property type="evidence" value="ECO:0007669"/>
    <property type="project" value="UniProtKB-UniRule"/>
</dbReference>
<keyword evidence="5 8" id="KW-0067">ATP-binding</keyword>
<comment type="similarity">
    <text evidence="1 8 11">Belongs to the DnaA family.</text>
</comment>
<dbReference type="Gene3D" id="1.10.1750.10">
    <property type="match status" value="1"/>
</dbReference>